<name>A0A5D0MJZ8_FLESI</name>
<protein>
    <submittedName>
        <fullName evidence="7">RNase adapter RapZ</fullName>
    </submittedName>
</protein>
<dbReference type="InterPro" id="IPR053931">
    <property type="entry name" value="RapZ_C"/>
</dbReference>
<dbReference type="Pfam" id="PF22740">
    <property type="entry name" value="PapZ_C"/>
    <property type="match status" value="1"/>
</dbReference>
<dbReference type="PANTHER" id="PTHR30448:SF0">
    <property type="entry name" value="RNASE ADAPTER PROTEIN RAPZ"/>
    <property type="match status" value="1"/>
</dbReference>
<dbReference type="Proteomes" id="UP000323337">
    <property type="component" value="Unassembled WGS sequence"/>
</dbReference>
<evidence type="ECO:0000259" key="6">
    <source>
        <dbReference type="Pfam" id="PF22740"/>
    </source>
</evidence>
<accession>A0A5D0MJZ8</accession>
<dbReference type="Gene3D" id="3.40.50.300">
    <property type="entry name" value="P-loop containing nucleotide triphosphate hydrolases"/>
    <property type="match status" value="1"/>
</dbReference>
<comment type="caution">
    <text evidence="7">The sequence shown here is derived from an EMBL/GenBank/DDBJ whole genome shotgun (WGS) entry which is preliminary data.</text>
</comment>
<evidence type="ECO:0000259" key="5">
    <source>
        <dbReference type="Pfam" id="PF03668"/>
    </source>
</evidence>
<evidence type="ECO:0000256" key="4">
    <source>
        <dbReference type="HAMAP-Rule" id="MF_00636"/>
    </source>
</evidence>
<dbReference type="PANTHER" id="PTHR30448">
    <property type="entry name" value="RNASE ADAPTER PROTEIN RAPZ"/>
    <property type="match status" value="1"/>
</dbReference>
<dbReference type="InterPro" id="IPR027417">
    <property type="entry name" value="P-loop_NTPase"/>
</dbReference>
<keyword evidence="2 4" id="KW-0067">ATP-binding</keyword>
<feature type="domain" description="RapZ C-terminal" evidence="6">
    <location>
        <begin position="162"/>
        <end position="282"/>
    </location>
</feature>
<dbReference type="NCBIfam" id="NF003828">
    <property type="entry name" value="PRK05416.1"/>
    <property type="match status" value="1"/>
</dbReference>
<dbReference type="RefSeq" id="WP_303701178.1">
    <property type="nucleotide sequence ID" value="NZ_VSIV01000165.1"/>
</dbReference>
<keyword evidence="1 4" id="KW-0547">Nucleotide-binding</keyword>
<evidence type="ECO:0000256" key="3">
    <source>
        <dbReference type="ARBA" id="ARBA00023134"/>
    </source>
</evidence>
<feature type="binding site" evidence="4">
    <location>
        <begin position="62"/>
        <end position="65"/>
    </location>
    <ligand>
        <name>GTP</name>
        <dbReference type="ChEBI" id="CHEBI:37565"/>
    </ligand>
</feature>
<organism evidence="7 8">
    <name type="scientific">Flexistipes sinusarabici</name>
    <dbReference type="NCBI Taxonomy" id="2352"/>
    <lineage>
        <taxon>Bacteria</taxon>
        <taxon>Pseudomonadati</taxon>
        <taxon>Deferribacterota</taxon>
        <taxon>Deferribacteres</taxon>
        <taxon>Deferribacterales</taxon>
        <taxon>Flexistipitaceae</taxon>
        <taxon>Flexistipes</taxon>
    </lineage>
</organism>
<dbReference type="HAMAP" id="MF_00636">
    <property type="entry name" value="RapZ_like"/>
    <property type="match status" value="1"/>
</dbReference>
<reference evidence="7 8" key="1">
    <citation type="submission" date="2019-08" db="EMBL/GenBank/DDBJ databases">
        <title>Genomic characterization of a novel candidate phylum (ARYD3) from a high temperature, high salinity tertiary oil reservoir in north central Oklahoma, USA.</title>
        <authorList>
            <person name="Youssef N.H."/>
            <person name="Yadav A."/>
            <person name="Elshahed M.S."/>
        </authorList>
    </citation>
    <scope>NUCLEOTIDE SEQUENCE [LARGE SCALE GENOMIC DNA]</scope>
    <source>
        <strain evidence="7">ARYD1</strain>
    </source>
</reference>
<dbReference type="EMBL" id="VSIV01000165">
    <property type="protein sequence ID" value="TYB33316.1"/>
    <property type="molecule type" value="Genomic_DNA"/>
</dbReference>
<evidence type="ECO:0000256" key="1">
    <source>
        <dbReference type="ARBA" id="ARBA00022741"/>
    </source>
</evidence>
<proteinExistence type="inferred from homology"/>
<gene>
    <name evidence="7" type="primary">rapZ</name>
    <name evidence="7" type="ORF">FXF49_06950</name>
</gene>
<dbReference type="InterPro" id="IPR053930">
    <property type="entry name" value="RapZ-like_N"/>
</dbReference>
<feature type="domain" description="RapZ-like N-terminal" evidence="5">
    <location>
        <begin position="4"/>
        <end position="154"/>
    </location>
</feature>
<dbReference type="AlphaFoldDB" id="A0A5D0MJZ8"/>
<keyword evidence="3 4" id="KW-0342">GTP-binding</keyword>
<dbReference type="GO" id="GO:0005524">
    <property type="term" value="F:ATP binding"/>
    <property type="evidence" value="ECO:0007669"/>
    <property type="project" value="UniProtKB-UniRule"/>
</dbReference>
<dbReference type="GO" id="GO:0005525">
    <property type="term" value="F:GTP binding"/>
    <property type="evidence" value="ECO:0007669"/>
    <property type="project" value="UniProtKB-UniRule"/>
</dbReference>
<feature type="binding site" evidence="4">
    <location>
        <begin position="11"/>
        <end position="18"/>
    </location>
    <ligand>
        <name>ATP</name>
        <dbReference type="ChEBI" id="CHEBI:30616"/>
    </ligand>
</feature>
<sequence>MPNISVVVLTGLSGAGKSVAANALEDMGFYTIDNLPLVIIEKFVDIIFDFNVEINKIALVIDSRSKNFEKIYEIIKLLKDKYYAEVVFLTSDDQTIINRYKETRRKHPMGDDLPEAIKSEKEGMSDVKDISDIVLDTSEYNVHQLSAVMENYFKDATASSIYITVQSFGFKYGIPAESDLVLDVRFLRNPHFVKEFRDLTGVDTKVRDYIFKDKRTKEMLKKIKPLFDFLLPNYVTEGKKFLTVSIGCTGGKHRSVAIVEEIGKYLEKKHKNKIYIKHRDIDRS</sequence>
<dbReference type="Pfam" id="PF03668">
    <property type="entry name" value="RapZ-like_N"/>
    <property type="match status" value="1"/>
</dbReference>
<dbReference type="SUPFAM" id="SSF52540">
    <property type="entry name" value="P-loop containing nucleoside triphosphate hydrolases"/>
    <property type="match status" value="1"/>
</dbReference>
<dbReference type="InterPro" id="IPR005337">
    <property type="entry name" value="RapZ-like"/>
</dbReference>
<evidence type="ECO:0000256" key="2">
    <source>
        <dbReference type="ARBA" id="ARBA00022840"/>
    </source>
</evidence>
<dbReference type="PIRSF" id="PIRSF005052">
    <property type="entry name" value="P-loopkin"/>
    <property type="match status" value="1"/>
</dbReference>
<evidence type="ECO:0000313" key="7">
    <source>
        <dbReference type="EMBL" id="TYB33316.1"/>
    </source>
</evidence>
<evidence type="ECO:0000313" key="8">
    <source>
        <dbReference type="Proteomes" id="UP000323337"/>
    </source>
</evidence>